<dbReference type="Pfam" id="PF01575">
    <property type="entry name" value="MaoC_dehydratas"/>
    <property type="match status" value="1"/>
</dbReference>
<dbReference type="InterPro" id="IPR002539">
    <property type="entry name" value="MaoC-like_dom"/>
</dbReference>
<dbReference type="PANTHER" id="PTHR43841:SF3">
    <property type="entry name" value="(3R)-HYDROXYACYL-ACP DEHYDRATASE SUBUNIT HADB"/>
    <property type="match status" value="1"/>
</dbReference>
<gene>
    <name evidence="3" type="ORF">KVA01_18560</name>
</gene>
<dbReference type="OrthoDB" id="9774179at2"/>
<name>A0A4Y4D3E6_KOCVA</name>
<evidence type="ECO:0000313" key="3">
    <source>
        <dbReference type="EMBL" id="GEC99701.1"/>
    </source>
</evidence>
<keyword evidence="4" id="KW-1185">Reference proteome</keyword>
<protein>
    <recommendedName>
        <fullName evidence="2">MaoC-like domain-containing protein</fullName>
    </recommendedName>
</protein>
<dbReference type="EMBL" id="BJNW01000016">
    <property type="protein sequence ID" value="GEC99701.1"/>
    <property type="molecule type" value="Genomic_DNA"/>
</dbReference>
<dbReference type="STRING" id="1272.GCA_900014985_02246"/>
<proteinExistence type="inferred from homology"/>
<evidence type="ECO:0000256" key="1">
    <source>
        <dbReference type="ARBA" id="ARBA00005254"/>
    </source>
</evidence>
<dbReference type="InterPro" id="IPR029069">
    <property type="entry name" value="HotDog_dom_sf"/>
</dbReference>
<evidence type="ECO:0000313" key="4">
    <source>
        <dbReference type="Proteomes" id="UP000315730"/>
    </source>
</evidence>
<dbReference type="PANTHER" id="PTHR43841">
    <property type="entry name" value="3-HYDROXYACYL-THIOESTER DEHYDRATASE HTDX-RELATED"/>
    <property type="match status" value="1"/>
</dbReference>
<feature type="domain" description="MaoC-like" evidence="2">
    <location>
        <begin position="253"/>
        <end position="328"/>
    </location>
</feature>
<evidence type="ECO:0000259" key="2">
    <source>
        <dbReference type="Pfam" id="PF01575"/>
    </source>
</evidence>
<dbReference type="AlphaFoldDB" id="A0A4Y4D3E6"/>
<dbReference type="RefSeq" id="WP_141269911.1">
    <property type="nucleotide sequence ID" value="NZ_BJNW01000016.1"/>
</dbReference>
<comment type="caution">
    <text evidence="3">The sequence shown here is derived from an EMBL/GenBank/DDBJ whole genome shotgun (WGS) entry which is preliminary data.</text>
</comment>
<organism evidence="3 4">
    <name type="scientific">Kocuria varians</name>
    <name type="common">Micrococcus varians</name>
    <dbReference type="NCBI Taxonomy" id="1272"/>
    <lineage>
        <taxon>Bacteria</taxon>
        <taxon>Bacillati</taxon>
        <taxon>Actinomycetota</taxon>
        <taxon>Actinomycetes</taxon>
        <taxon>Micrococcales</taxon>
        <taxon>Micrococcaceae</taxon>
        <taxon>Kocuria</taxon>
    </lineage>
</organism>
<dbReference type="SUPFAM" id="SSF54637">
    <property type="entry name" value="Thioesterase/thiol ester dehydrase-isomerase"/>
    <property type="match status" value="2"/>
</dbReference>
<dbReference type="CDD" id="cd03441">
    <property type="entry name" value="R_hydratase_like"/>
    <property type="match status" value="1"/>
</dbReference>
<reference evidence="3 4" key="1">
    <citation type="submission" date="2019-06" db="EMBL/GenBank/DDBJ databases">
        <title>Whole genome shotgun sequence of Kocuria varians NBRC 15358.</title>
        <authorList>
            <person name="Hosoyama A."/>
            <person name="Uohara A."/>
            <person name="Ohji S."/>
            <person name="Ichikawa N."/>
        </authorList>
    </citation>
    <scope>NUCLEOTIDE SEQUENCE [LARGE SCALE GENOMIC DNA]</scope>
    <source>
        <strain evidence="3 4">NBRC 15358</strain>
    </source>
</reference>
<accession>A0A4Y4D3E6</accession>
<dbReference type="Gene3D" id="3.10.129.10">
    <property type="entry name" value="Hotdog Thioesterase"/>
    <property type="match status" value="1"/>
</dbReference>
<comment type="similarity">
    <text evidence="1">Belongs to the enoyl-CoA hydratase/isomerase family.</text>
</comment>
<sequence length="356" mass="37568">MSENLPTLPEGYATEALHGPVRLPALYATAGASAAASAVTDAASSAARKVMPGLRNSPVGRVLPASWREEKPGRVAASLELPRVAHEVRGLSADPEWHEKFCRVVRASTHPVTPGSDRSAVFSGALHALAFPVAMSLLTRPDFPLPVLGMVHLSNTVHHVTDVAVGEPVTATAWVENLRAHRSGTMVDAVVTLTREDGDVAWAGRSTYLAKGVHAAIAGQEPAGTASEETPERHEFTAPLPTGEWRLGAGTGREYAAVSGDYNPIHLSDPSAKALGMKSAIAHGMYTASRALAMTGVPAEVPFVWSVDFATPVRLPATVAVAVDDDGRGDHWSASRVQVWDPKRGRPHADLRVSAL</sequence>
<dbReference type="Proteomes" id="UP000315730">
    <property type="component" value="Unassembled WGS sequence"/>
</dbReference>